<evidence type="ECO:0000256" key="1">
    <source>
        <dbReference type="SAM" id="SignalP"/>
    </source>
</evidence>
<name>A0A6A7WDF5_9BACT</name>
<dbReference type="AlphaFoldDB" id="A0A6A7WDF5"/>
<sequence length="162" mass="17255">MKKISIMSVGLCAALALASCGTSKESAYRKAFEKAQAQEAQQAQQAPVTTEPVVTPLETAPATQTTVTDVDNAVVRQESVSMVAGSGLQNFSVVVGSFGVKANAEGLYNTLKSAGYDAQIVQGERNMYRVVATTFADKANAVKSRNELRAGKYPDAWLLFKK</sequence>
<dbReference type="InterPro" id="IPR036680">
    <property type="entry name" value="SPOR-like_sf"/>
</dbReference>
<evidence type="ECO:0000313" key="4">
    <source>
        <dbReference type="Proteomes" id="UP000384372"/>
    </source>
</evidence>
<accession>A0A6A7WDF5</accession>
<dbReference type="PROSITE" id="PS51724">
    <property type="entry name" value="SPOR"/>
    <property type="match status" value="1"/>
</dbReference>
<gene>
    <name evidence="3" type="ORF">F7D20_10970</name>
</gene>
<evidence type="ECO:0000259" key="2">
    <source>
        <dbReference type="PROSITE" id="PS51724"/>
    </source>
</evidence>
<dbReference type="Proteomes" id="UP000384372">
    <property type="component" value="Unassembled WGS sequence"/>
</dbReference>
<dbReference type="GO" id="GO:0042834">
    <property type="term" value="F:peptidoglycan binding"/>
    <property type="evidence" value="ECO:0007669"/>
    <property type="project" value="InterPro"/>
</dbReference>
<evidence type="ECO:0000313" key="3">
    <source>
        <dbReference type="EMBL" id="MQP12462.1"/>
    </source>
</evidence>
<dbReference type="EMBL" id="VZAD01000082">
    <property type="protein sequence ID" value="MQP12462.1"/>
    <property type="molecule type" value="Genomic_DNA"/>
</dbReference>
<protein>
    <submittedName>
        <fullName evidence="3">SPOR domain-containing protein</fullName>
    </submittedName>
</protein>
<dbReference type="Pfam" id="PF05036">
    <property type="entry name" value="SPOR"/>
    <property type="match status" value="1"/>
</dbReference>
<feature type="domain" description="SPOR" evidence="2">
    <location>
        <begin position="85"/>
        <end position="161"/>
    </location>
</feature>
<proteinExistence type="predicted"/>
<dbReference type="Gene3D" id="3.30.70.1070">
    <property type="entry name" value="Sporulation related repeat"/>
    <property type="match status" value="1"/>
</dbReference>
<comment type="caution">
    <text evidence="3">The sequence shown here is derived from an EMBL/GenBank/DDBJ whole genome shotgun (WGS) entry which is preliminary data.</text>
</comment>
<feature type="chain" id="PRO_5025530751" evidence="1">
    <location>
        <begin position="19"/>
        <end position="162"/>
    </location>
</feature>
<dbReference type="OrthoDB" id="1123218at2"/>
<organism evidence="3 4">
    <name type="scientific">Segatella copri</name>
    <dbReference type="NCBI Taxonomy" id="165179"/>
    <lineage>
        <taxon>Bacteria</taxon>
        <taxon>Pseudomonadati</taxon>
        <taxon>Bacteroidota</taxon>
        <taxon>Bacteroidia</taxon>
        <taxon>Bacteroidales</taxon>
        <taxon>Prevotellaceae</taxon>
        <taxon>Segatella</taxon>
    </lineage>
</organism>
<keyword evidence="4" id="KW-1185">Reference proteome</keyword>
<keyword evidence="1" id="KW-0732">Signal</keyword>
<feature type="signal peptide" evidence="1">
    <location>
        <begin position="1"/>
        <end position="18"/>
    </location>
</feature>
<dbReference type="SUPFAM" id="SSF110997">
    <property type="entry name" value="Sporulation related repeat"/>
    <property type="match status" value="1"/>
</dbReference>
<dbReference type="InterPro" id="IPR007730">
    <property type="entry name" value="SPOR-like_dom"/>
</dbReference>
<reference evidence="3 4" key="1">
    <citation type="submission" date="2019-09" db="EMBL/GenBank/DDBJ databases">
        <title>Distinct polysaccharide growth profiles of human intestinal Prevotella copri isolates.</title>
        <authorList>
            <person name="Fehlner-Peach H."/>
            <person name="Magnabosco C."/>
            <person name="Raghavan V."/>
            <person name="Scher J.U."/>
            <person name="Tett A."/>
            <person name="Cox L.M."/>
            <person name="Gottsegen C."/>
            <person name="Watters A."/>
            <person name="Wiltshire- Gordon J.D."/>
            <person name="Segata N."/>
            <person name="Bonneau R."/>
            <person name="Littman D.R."/>
        </authorList>
    </citation>
    <scope>NUCLEOTIDE SEQUENCE [LARGE SCALE GENOMIC DNA]</scope>
    <source>
        <strain evidence="4">iAQ1173</strain>
    </source>
</reference>
<dbReference type="RefSeq" id="WP_158464066.1">
    <property type="nucleotide sequence ID" value="NZ_VZAD01000082.1"/>
</dbReference>
<dbReference type="PROSITE" id="PS51257">
    <property type="entry name" value="PROKAR_LIPOPROTEIN"/>
    <property type="match status" value="1"/>
</dbReference>